<feature type="binding site" evidence="3">
    <location>
        <position position="155"/>
    </location>
    <ligand>
        <name>Zn(2+)</name>
        <dbReference type="ChEBI" id="CHEBI:29105"/>
    </ligand>
</feature>
<evidence type="ECO:0000256" key="2">
    <source>
        <dbReference type="ARBA" id="ARBA00022833"/>
    </source>
</evidence>
<dbReference type="Proteomes" id="UP000031036">
    <property type="component" value="Unassembled WGS sequence"/>
</dbReference>
<dbReference type="SMR" id="A0A0B2V249"/>
<dbReference type="PROSITE" id="PS51359">
    <property type="entry name" value="COX5B_2"/>
    <property type="match status" value="1"/>
</dbReference>
<dbReference type="GO" id="GO:0005740">
    <property type="term" value="C:mitochondrial envelope"/>
    <property type="evidence" value="ECO:0007669"/>
    <property type="project" value="InterPro"/>
</dbReference>
<dbReference type="GO" id="GO:0046872">
    <property type="term" value="F:metal ion binding"/>
    <property type="evidence" value="ECO:0007669"/>
    <property type="project" value="UniProtKB-KW"/>
</dbReference>
<proteinExistence type="predicted"/>
<dbReference type="Gene3D" id="2.60.11.10">
    <property type="entry name" value="Cytochrome c oxidase, subunit Vb"/>
    <property type="match status" value="1"/>
</dbReference>
<name>A0A0B2V249_TOXCA</name>
<dbReference type="InterPro" id="IPR036972">
    <property type="entry name" value="Cyt_c_oxidase_su5b_sf"/>
</dbReference>
<evidence type="ECO:0000313" key="5">
    <source>
        <dbReference type="Proteomes" id="UP000031036"/>
    </source>
</evidence>
<dbReference type="CDD" id="cd00924">
    <property type="entry name" value="Cyt_c_Oxidase_Vb"/>
    <property type="match status" value="1"/>
</dbReference>
<dbReference type="FunFam" id="2.60.11.10:FF:000004">
    <property type="entry name" value="Cytochrome c oxidase subunit 5B"/>
    <property type="match status" value="1"/>
</dbReference>
<evidence type="ECO:0000313" key="4">
    <source>
        <dbReference type="EMBL" id="KHN75080.1"/>
    </source>
</evidence>
<feature type="binding site" evidence="3">
    <location>
        <position position="179"/>
    </location>
    <ligand>
        <name>Zn(2+)</name>
        <dbReference type="ChEBI" id="CHEBI:29105"/>
    </ligand>
</feature>
<dbReference type="PANTHER" id="PTHR10122:SF0">
    <property type="entry name" value="CYTOCHROME C OXIDASE SUBUNIT 5B, ISOFORM A-RELATED"/>
    <property type="match status" value="1"/>
</dbReference>
<dbReference type="GO" id="GO:0045277">
    <property type="term" value="C:respiratory chain complex IV"/>
    <property type="evidence" value="ECO:0007669"/>
    <property type="project" value="InterPro"/>
</dbReference>
<dbReference type="EMBL" id="JPKZ01002783">
    <property type="protein sequence ID" value="KHN75080.1"/>
    <property type="molecule type" value="Genomic_DNA"/>
</dbReference>
<reference evidence="4 5" key="1">
    <citation type="submission" date="2014-11" db="EMBL/GenBank/DDBJ databases">
        <title>Genetic blueprint of the zoonotic pathogen Toxocara canis.</title>
        <authorList>
            <person name="Zhu X.-Q."/>
            <person name="Korhonen P.K."/>
            <person name="Cai H."/>
            <person name="Young N.D."/>
            <person name="Nejsum P."/>
            <person name="von Samson-Himmelstjerna G."/>
            <person name="Boag P.R."/>
            <person name="Tan P."/>
            <person name="Li Q."/>
            <person name="Min J."/>
            <person name="Yang Y."/>
            <person name="Wang X."/>
            <person name="Fang X."/>
            <person name="Hall R.S."/>
            <person name="Hofmann A."/>
            <person name="Sternberg P.W."/>
            <person name="Jex A.R."/>
            <person name="Gasser R.B."/>
        </authorList>
    </citation>
    <scope>NUCLEOTIDE SEQUENCE [LARGE SCALE GENOMIC DNA]</scope>
    <source>
        <strain evidence="4">PN_DK_2014</strain>
    </source>
</reference>
<evidence type="ECO:0000256" key="1">
    <source>
        <dbReference type="ARBA" id="ARBA00022723"/>
    </source>
</evidence>
<keyword evidence="5" id="KW-1185">Reference proteome</keyword>
<dbReference type="PANTHER" id="PTHR10122">
    <property type="entry name" value="CYTOCHROME C OXIDASE SUBUNIT 5B, MITOCHONDRIAL"/>
    <property type="match status" value="1"/>
</dbReference>
<evidence type="ECO:0000256" key="3">
    <source>
        <dbReference type="PIRSR" id="PIRSR602124-1"/>
    </source>
</evidence>
<dbReference type="Pfam" id="PF01215">
    <property type="entry name" value="COX5B"/>
    <property type="match status" value="1"/>
</dbReference>
<accession>A0A0B2V249</accession>
<dbReference type="SUPFAM" id="SSF57802">
    <property type="entry name" value="Rubredoxin-like"/>
    <property type="match status" value="1"/>
</dbReference>
<feature type="binding site" evidence="3">
    <location>
        <position position="157"/>
    </location>
    <ligand>
        <name>Zn(2+)</name>
        <dbReference type="ChEBI" id="CHEBI:29105"/>
    </ligand>
</feature>
<dbReference type="InterPro" id="IPR002124">
    <property type="entry name" value="Cyt_c_oxidase_su5b"/>
</dbReference>
<sequence length="193" mass="21586">MKLCCYLLVGTQLSPSTILALSITWIANRVRIQAASSACDYVIWETRRTGGSLCGESLKMAQLYARKVFVSLARSRPGIVALTSSRTLATEANPEDYGYYPDPLEAATGREKKMLLARLAGDDRYEPKVYYRAEVSSREKPNLVPSHFEERIIGCMCEPDSGHVNFMMIRKGPPKRCECGHWFKAIDADPESV</sequence>
<dbReference type="STRING" id="6265.A0A0B2V249"/>
<dbReference type="GO" id="GO:0006123">
    <property type="term" value="P:mitochondrial electron transport, cytochrome c to oxygen"/>
    <property type="evidence" value="ECO:0007669"/>
    <property type="project" value="InterPro"/>
</dbReference>
<dbReference type="AlphaFoldDB" id="A0A0B2V249"/>
<gene>
    <name evidence="4" type="primary">COX5B</name>
    <name evidence="4" type="ORF">Tcan_16256</name>
</gene>
<feature type="binding site" evidence="3">
    <location>
        <position position="177"/>
    </location>
    <ligand>
        <name>Zn(2+)</name>
        <dbReference type="ChEBI" id="CHEBI:29105"/>
    </ligand>
</feature>
<keyword evidence="2 3" id="KW-0862">Zinc</keyword>
<organism evidence="4 5">
    <name type="scientific">Toxocara canis</name>
    <name type="common">Canine roundworm</name>
    <dbReference type="NCBI Taxonomy" id="6265"/>
    <lineage>
        <taxon>Eukaryota</taxon>
        <taxon>Metazoa</taxon>
        <taxon>Ecdysozoa</taxon>
        <taxon>Nematoda</taxon>
        <taxon>Chromadorea</taxon>
        <taxon>Rhabditida</taxon>
        <taxon>Spirurina</taxon>
        <taxon>Ascaridomorpha</taxon>
        <taxon>Ascaridoidea</taxon>
        <taxon>Toxocaridae</taxon>
        <taxon>Toxocara</taxon>
    </lineage>
</organism>
<dbReference type="OrthoDB" id="10249250at2759"/>
<comment type="caution">
    <text evidence="4">The sequence shown here is derived from an EMBL/GenBank/DDBJ whole genome shotgun (WGS) entry which is preliminary data.</text>
</comment>
<protein>
    <submittedName>
        <fullName evidence="4">Cytochrome c oxidase subunit 5B, mitochondrial</fullName>
    </submittedName>
</protein>
<keyword evidence="1 3" id="KW-0479">Metal-binding</keyword>